<feature type="domain" description="PH" evidence="6">
    <location>
        <begin position="57"/>
        <end position="154"/>
    </location>
</feature>
<dbReference type="Gene3D" id="2.30.29.30">
    <property type="entry name" value="Pleckstrin-homology domain (PH domain)/Phosphotyrosine-binding domain (PTB)"/>
    <property type="match status" value="1"/>
</dbReference>
<dbReference type="SMART" id="SM00064">
    <property type="entry name" value="FYVE"/>
    <property type="match status" value="1"/>
</dbReference>
<evidence type="ECO:0000256" key="2">
    <source>
        <dbReference type="ARBA" id="ARBA00022771"/>
    </source>
</evidence>
<dbReference type="InterPro" id="IPR011011">
    <property type="entry name" value="Znf_FYVE_PHD"/>
</dbReference>
<reference evidence="9" key="1">
    <citation type="submission" date="2025-08" db="UniProtKB">
        <authorList>
            <consortium name="RefSeq"/>
        </authorList>
    </citation>
    <scope>IDENTIFICATION</scope>
    <source>
        <strain evidence="9">Airmid</strain>
    </source>
</reference>
<dbReference type="InterPro" id="IPR011993">
    <property type="entry name" value="PH-like_dom_sf"/>
</dbReference>
<feature type="compositionally biased region" description="Polar residues" evidence="5">
    <location>
        <begin position="248"/>
        <end position="261"/>
    </location>
</feature>
<dbReference type="GO" id="GO:0007032">
    <property type="term" value="P:endosome organization"/>
    <property type="evidence" value="ECO:0007669"/>
    <property type="project" value="TreeGrafter"/>
</dbReference>
<dbReference type="OrthoDB" id="70570at2759"/>
<feature type="region of interest" description="Disordered" evidence="5">
    <location>
        <begin position="245"/>
        <end position="285"/>
    </location>
</feature>
<dbReference type="InterPro" id="IPR051765">
    <property type="entry name" value="PH_domain-containing_F"/>
</dbReference>
<dbReference type="PROSITE" id="PS50178">
    <property type="entry name" value="ZF_FYVE"/>
    <property type="match status" value="1"/>
</dbReference>
<dbReference type="PROSITE" id="PS50003">
    <property type="entry name" value="PH_DOMAIN"/>
    <property type="match status" value="1"/>
</dbReference>
<evidence type="ECO:0000256" key="4">
    <source>
        <dbReference type="PROSITE-ProRule" id="PRU00091"/>
    </source>
</evidence>
<dbReference type="SUPFAM" id="SSF50729">
    <property type="entry name" value="PH domain-like"/>
    <property type="match status" value="1"/>
</dbReference>
<name>A0A6P6Y2U7_DERPT</name>
<evidence type="ECO:0000256" key="3">
    <source>
        <dbReference type="ARBA" id="ARBA00022833"/>
    </source>
</evidence>
<keyword evidence="1" id="KW-0479">Metal-binding</keyword>
<sequence>MDTEDSIIQQQFQQQIENNLRNMVDKLVGTEENAKRIANVENCFGVNGVPLQNPDRVLVGEGVLNKLCRKKLKPRQIFLFNDILVYGSIIIKKKKYARQHIIPLSNVKIEDYPEKEGKIKNAWLIRSPTKSFMLYAASEIEKREWINHINMCIKHELDKRNSNSNIEHAAPWLPDNLSNQCMHCKKTQFTVINRRHHCRKCGLIVCGTCSKNNYLLTNISSKPVRVCDKCFDELQIRDRMANNDFGFGQQNDDLTSTNDQSSNHDNDNGNNIQHQNSNDSSDSDSNLNIMDFKPTFYSHSTTAPKY</sequence>
<dbReference type="RefSeq" id="XP_027198674.1">
    <property type="nucleotide sequence ID" value="XM_027342873.1"/>
</dbReference>
<dbReference type="InterPro" id="IPR013083">
    <property type="entry name" value="Znf_RING/FYVE/PHD"/>
</dbReference>
<dbReference type="AlphaFoldDB" id="A0A6P6Y2U7"/>
<feature type="domain" description="FYVE-type" evidence="7">
    <location>
        <begin position="175"/>
        <end position="235"/>
    </location>
</feature>
<proteinExistence type="predicted"/>
<organism evidence="8 9">
    <name type="scientific">Dermatophagoides pteronyssinus</name>
    <name type="common">European house dust mite</name>
    <dbReference type="NCBI Taxonomy" id="6956"/>
    <lineage>
        <taxon>Eukaryota</taxon>
        <taxon>Metazoa</taxon>
        <taxon>Ecdysozoa</taxon>
        <taxon>Arthropoda</taxon>
        <taxon>Chelicerata</taxon>
        <taxon>Arachnida</taxon>
        <taxon>Acari</taxon>
        <taxon>Acariformes</taxon>
        <taxon>Sarcoptiformes</taxon>
        <taxon>Astigmata</taxon>
        <taxon>Psoroptidia</taxon>
        <taxon>Analgoidea</taxon>
        <taxon>Pyroglyphidae</taxon>
        <taxon>Dermatophagoidinae</taxon>
        <taxon>Dermatophagoides</taxon>
    </lineage>
</organism>
<dbReference type="GO" id="GO:0008270">
    <property type="term" value="F:zinc ion binding"/>
    <property type="evidence" value="ECO:0007669"/>
    <property type="project" value="UniProtKB-KW"/>
</dbReference>
<keyword evidence="8" id="KW-1185">Reference proteome</keyword>
<dbReference type="Pfam" id="PF00169">
    <property type="entry name" value="PH"/>
    <property type="match status" value="1"/>
</dbReference>
<dbReference type="PANTHER" id="PTHR46280:SF2">
    <property type="entry name" value="PLECKSTRIN HOMOLOGY DOMAIN-CONTAINING FAMILY F MEMBER 1"/>
    <property type="match status" value="1"/>
</dbReference>
<dbReference type="InParanoid" id="A0A6P6Y2U7"/>
<evidence type="ECO:0000313" key="9">
    <source>
        <dbReference type="RefSeq" id="XP_027198674.1"/>
    </source>
</evidence>
<dbReference type="Proteomes" id="UP000515146">
    <property type="component" value="Unplaced"/>
</dbReference>
<dbReference type="SUPFAM" id="SSF57903">
    <property type="entry name" value="FYVE/PHD zinc finger"/>
    <property type="match status" value="1"/>
</dbReference>
<dbReference type="OMA" id="PVRVCEH"/>
<dbReference type="GO" id="GO:0008333">
    <property type="term" value="P:endosome to lysosome transport"/>
    <property type="evidence" value="ECO:0007669"/>
    <property type="project" value="TreeGrafter"/>
</dbReference>
<evidence type="ECO:0000259" key="6">
    <source>
        <dbReference type="PROSITE" id="PS50003"/>
    </source>
</evidence>
<protein>
    <submittedName>
        <fullName evidence="9">Pleckstrin homology domain-containing family F member 2-like isoform X2</fullName>
    </submittedName>
</protein>
<dbReference type="SMART" id="SM00233">
    <property type="entry name" value="PH"/>
    <property type="match status" value="1"/>
</dbReference>
<keyword evidence="2 4" id="KW-0863">Zinc-finger</keyword>
<gene>
    <name evidence="9" type="primary">LOC113792913</name>
</gene>
<keyword evidence="3" id="KW-0862">Zinc</keyword>
<dbReference type="InterPro" id="IPR000306">
    <property type="entry name" value="Znf_FYVE"/>
</dbReference>
<dbReference type="InterPro" id="IPR037871">
    <property type="entry name" value="PH_Phafin"/>
</dbReference>
<feature type="compositionally biased region" description="Low complexity" evidence="5">
    <location>
        <begin position="276"/>
        <end position="285"/>
    </location>
</feature>
<dbReference type="GO" id="GO:0005769">
    <property type="term" value="C:early endosome"/>
    <property type="evidence" value="ECO:0007669"/>
    <property type="project" value="TreeGrafter"/>
</dbReference>
<dbReference type="Pfam" id="PF01363">
    <property type="entry name" value="FYVE"/>
    <property type="match status" value="1"/>
</dbReference>
<dbReference type="FunCoup" id="A0A6P6Y2U7">
    <property type="interactions" value="606"/>
</dbReference>
<accession>A0A6P6Y2U7</accession>
<dbReference type="CDD" id="cd01218">
    <property type="entry name" value="PH_Phafin2-like"/>
    <property type="match status" value="1"/>
</dbReference>
<dbReference type="GO" id="GO:0035091">
    <property type="term" value="F:phosphatidylinositol binding"/>
    <property type="evidence" value="ECO:0007669"/>
    <property type="project" value="TreeGrafter"/>
</dbReference>
<evidence type="ECO:0000256" key="5">
    <source>
        <dbReference type="SAM" id="MobiDB-lite"/>
    </source>
</evidence>
<evidence type="ECO:0000256" key="1">
    <source>
        <dbReference type="ARBA" id="ARBA00022723"/>
    </source>
</evidence>
<evidence type="ECO:0000313" key="8">
    <source>
        <dbReference type="Proteomes" id="UP000515146"/>
    </source>
</evidence>
<dbReference type="PANTHER" id="PTHR46280">
    <property type="entry name" value="PLECKSTRIN HOMOLOGY DOMAIN-CONTAINING FAMILY F MEMBER 2-RELATED"/>
    <property type="match status" value="1"/>
</dbReference>
<evidence type="ECO:0000259" key="7">
    <source>
        <dbReference type="PROSITE" id="PS50178"/>
    </source>
</evidence>
<dbReference type="InterPro" id="IPR017455">
    <property type="entry name" value="Znf_FYVE-rel"/>
</dbReference>
<dbReference type="InterPro" id="IPR001849">
    <property type="entry name" value="PH_domain"/>
</dbReference>
<dbReference type="Gene3D" id="3.30.40.10">
    <property type="entry name" value="Zinc/RING finger domain, C3HC4 (zinc finger)"/>
    <property type="match status" value="1"/>
</dbReference>